<dbReference type="Proteomes" id="UP000031523">
    <property type="component" value="Chromosome"/>
</dbReference>
<evidence type="ECO:0000256" key="7">
    <source>
        <dbReference type="SAM" id="MobiDB-lite"/>
    </source>
</evidence>
<feature type="transmembrane region" description="Helical" evidence="8">
    <location>
        <begin position="206"/>
        <end position="224"/>
    </location>
</feature>
<dbReference type="EMBL" id="CP010519">
    <property type="protein sequence ID" value="AJE87687.1"/>
    <property type="molecule type" value="Genomic_DNA"/>
</dbReference>
<evidence type="ECO:0000256" key="6">
    <source>
        <dbReference type="ARBA" id="ARBA00023136"/>
    </source>
</evidence>
<feature type="domain" description="SSD" evidence="9">
    <location>
        <begin position="179"/>
        <end position="336"/>
    </location>
</feature>
<evidence type="ECO:0000313" key="11">
    <source>
        <dbReference type="Proteomes" id="UP000031523"/>
    </source>
</evidence>
<comment type="subcellular location">
    <subcellularLocation>
        <location evidence="1">Cell membrane</location>
        <topology evidence="1">Multi-pass membrane protein</topology>
    </subcellularLocation>
</comment>
<reference evidence="10 11" key="1">
    <citation type="submission" date="2015-01" db="EMBL/GenBank/DDBJ databases">
        <title>Enhanced salinomycin production by adjusting the supply of polyketide extender units in Streptomyce albus DSM 41398.</title>
        <authorList>
            <person name="Lu C."/>
        </authorList>
    </citation>
    <scope>NUCLEOTIDE SEQUENCE [LARGE SCALE GENOMIC DNA]</scope>
    <source>
        <strain evidence="11">ATCC 21838 / DSM 41398 / FERM P-419 / JCM 4703 / NBRC 107858</strain>
    </source>
</reference>
<feature type="transmembrane region" description="Helical" evidence="8">
    <location>
        <begin position="285"/>
        <end position="307"/>
    </location>
</feature>
<feature type="transmembrane region" description="Helical" evidence="8">
    <location>
        <begin position="179"/>
        <end position="199"/>
    </location>
</feature>
<proteinExistence type="inferred from homology"/>
<dbReference type="Pfam" id="PF03176">
    <property type="entry name" value="MMPL"/>
    <property type="match status" value="2"/>
</dbReference>
<dbReference type="GO" id="GO:0005886">
    <property type="term" value="C:plasma membrane"/>
    <property type="evidence" value="ECO:0007669"/>
    <property type="project" value="UniProtKB-SubCell"/>
</dbReference>
<feature type="transmembrane region" description="Helical" evidence="8">
    <location>
        <begin position="627"/>
        <end position="647"/>
    </location>
</feature>
<dbReference type="PROSITE" id="PS50156">
    <property type="entry name" value="SSD"/>
    <property type="match status" value="2"/>
</dbReference>
<organism evidence="10 11">
    <name type="scientific">Streptomyces albus (strain ATCC 21838 / DSM 41398 / FERM P-419 / JCM 4703 / NBRC 107858)</name>
    <dbReference type="NCBI Taxonomy" id="1081613"/>
    <lineage>
        <taxon>Bacteria</taxon>
        <taxon>Bacillati</taxon>
        <taxon>Actinomycetota</taxon>
        <taxon>Actinomycetes</taxon>
        <taxon>Kitasatosporales</taxon>
        <taxon>Streptomycetaceae</taxon>
        <taxon>Streptomyces</taxon>
    </lineage>
</organism>
<dbReference type="InterPro" id="IPR000731">
    <property type="entry name" value="SSD"/>
</dbReference>
<feature type="transmembrane region" description="Helical" evidence="8">
    <location>
        <begin position="595"/>
        <end position="615"/>
    </location>
</feature>
<dbReference type="InterPro" id="IPR050545">
    <property type="entry name" value="Mycobact_MmpL"/>
</dbReference>
<evidence type="ECO:0000256" key="4">
    <source>
        <dbReference type="ARBA" id="ARBA00022692"/>
    </source>
</evidence>
<feature type="region of interest" description="Disordered" evidence="7">
    <location>
        <begin position="347"/>
        <end position="389"/>
    </location>
</feature>
<evidence type="ECO:0000256" key="8">
    <source>
        <dbReference type="SAM" id="Phobius"/>
    </source>
</evidence>
<comment type="similarity">
    <text evidence="2">Belongs to the resistance-nodulation-cell division (RND) (TC 2.A.6) family. MmpL subfamily.</text>
</comment>
<evidence type="ECO:0000313" key="10">
    <source>
        <dbReference type="EMBL" id="AJE87687.1"/>
    </source>
</evidence>
<gene>
    <name evidence="10" type="ORF">SLNWT_7311</name>
</gene>
<keyword evidence="3" id="KW-1003">Cell membrane</keyword>
<protein>
    <submittedName>
        <fullName evidence="10">Transmembrane transport protein</fullName>
    </submittedName>
</protein>
<keyword evidence="4 8" id="KW-0812">Transmembrane</keyword>
<accession>A0A0B5FB49</accession>
<keyword evidence="6 8" id="KW-0472">Membrane</keyword>
<feature type="transmembrane region" description="Helical" evidence="8">
    <location>
        <begin position="313"/>
        <end position="338"/>
    </location>
</feature>
<keyword evidence="11" id="KW-1185">Reference proteome</keyword>
<evidence type="ECO:0000256" key="1">
    <source>
        <dbReference type="ARBA" id="ARBA00004651"/>
    </source>
</evidence>
<feature type="transmembrane region" description="Helical" evidence="8">
    <location>
        <begin position="408"/>
        <end position="426"/>
    </location>
</feature>
<keyword evidence="5 8" id="KW-1133">Transmembrane helix</keyword>
<dbReference type="InterPro" id="IPR004869">
    <property type="entry name" value="MMPL_dom"/>
</dbReference>
<feature type="transmembrane region" description="Helical" evidence="8">
    <location>
        <begin position="709"/>
        <end position="732"/>
    </location>
</feature>
<evidence type="ECO:0000256" key="2">
    <source>
        <dbReference type="ARBA" id="ARBA00010157"/>
    </source>
</evidence>
<evidence type="ECO:0000256" key="5">
    <source>
        <dbReference type="ARBA" id="ARBA00022989"/>
    </source>
</evidence>
<feature type="transmembrane region" description="Helical" evidence="8">
    <location>
        <begin position="679"/>
        <end position="697"/>
    </location>
</feature>
<evidence type="ECO:0000256" key="3">
    <source>
        <dbReference type="ARBA" id="ARBA00022475"/>
    </source>
</evidence>
<dbReference type="AlphaFoldDB" id="A0A0B5FB49"/>
<feature type="transmembrane region" description="Helical" evidence="8">
    <location>
        <begin position="564"/>
        <end position="583"/>
    </location>
</feature>
<dbReference type="SUPFAM" id="SSF82866">
    <property type="entry name" value="Multidrug efflux transporter AcrB transmembrane domain"/>
    <property type="match status" value="2"/>
</dbReference>
<feature type="compositionally biased region" description="Low complexity" evidence="7">
    <location>
        <begin position="350"/>
        <end position="389"/>
    </location>
</feature>
<name>A0A0B5FB49_STRA4</name>
<feature type="domain" description="SSD" evidence="9">
    <location>
        <begin position="566"/>
        <end position="731"/>
    </location>
</feature>
<dbReference type="KEGG" id="sals:SLNWT_7311"/>
<sequence length="761" mass="78683">MKEFLYRVGRSSFRRRRLVSLIWLGLLVVFGAGAATLSQPTVETFSIPSTESQRAIDLLGERFPQAAADGAVARVVVQAPAGEKVTDGGNREAVEEVVARLRKAPEVVDVADPFEAKALTEDKRLALIQADYGKPRGDLTEEDREALFATGEPGEKAGLTVEVGGDAAKGAPEQGAGELVGVVIAAIVLVITFGSMVAAGLPLVTAIMGVAVSLCAVQISGRFLELNSDTPALALMLGLAVSIDYALFIGFRYREELLAAQADGTEEADGRAEAAGRAVSTAGSAVVFAGLTVIIALVGLSVVNIPILTQIGVAAAFTVAVAVLIALTLLPALLGFAGNRILGRARKRATAPAPGTDTAGPTETGTTETTGTTEAAPAAGTPAAPEGAATAKPTLGMRWVRLVVRRPVLFLTAALAALVVLALPAVDLRLGLPDDGAEPKDSTQYKAYEMVSDGFGPGFNGPLTVVVDTGGKQGAAQVADKVIARVSGMEGVSGVSPALESKGKNTAVMQVTPDSAPASADTEDLVGKIRDEAGAVADGADASVAVTGTTALNIDISQRIAETLLPYLAVVVGLAFLLLMLMFRSVLVPLKAALGFLLSLAATFGVMVAVFQWGWAAEAMGVQSPGLIVNLLPVIIIGLVFGLAMDYEVFLVSRMREAYVRGAAPKDAVTEGFAHSARVVTAAVLIMISVFGGFMLSESTMMQAFGFSLAAAVFFDALVVRMTIVPALMAVLGRRAWWLPGLTTSRSRFRSGSAHAYGPEP</sequence>
<dbReference type="Gene3D" id="1.20.1640.10">
    <property type="entry name" value="Multidrug efflux transporter AcrB transmembrane domain"/>
    <property type="match status" value="2"/>
</dbReference>
<dbReference type="PANTHER" id="PTHR33406:SF11">
    <property type="entry name" value="MEMBRANE PROTEIN SCO6666-RELATED"/>
    <property type="match status" value="1"/>
</dbReference>
<evidence type="ECO:0000259" key="9">
    <source>
        <dbReference type="PROSITE" id="PS50156"/>
    </source>
</evidence>
<dbReference type="PANTHER" id="PTHR33406">
    <property type="entry name" value="MEMBRANE PROTEIN MJ1562-RELATED"/>
    <property type="match status" value="1"/>
</dbReference>
<feature type="transmembrane region" description="Helical" evidence="8">
    <location>
        <begin position="230"/>
        <end position="251"/>
    </location>
</feature>